<dbReference type="Proteomes" id="UP000036458">
    <property type="component" value="Chromosome"/>
</dbReference>
<dbReference type="STRING" id="1379910.TH63_09715"/>
<dbReference type="EMBL" id="CP010777">
    <property type="protein sequence ID" value="AKQ45856.1"/>
    <property type="molecule type" value="Genomic_DNA"/>
</dbReference>
<dbReference type="InterPro" id="IPR001041">
    <property type="entry name" value="2Fe-2S_ferredoxin-type"/>
</dbReference>
<evidence type="ECO:0000256" key="6">
    <source>
        <dbReference type="ARBA" id="ARBA00023002"/>
    </source>
</evidence>
<dbReference type="InterPro" id="IPR017927">
    <property type="entry name" value="FAD-bd_FR_type"/>
</dbReference>
<dbReference type="PANTHER" id="PTHR47354">
    <property type="entry name" value="NADH OXIDOREDUCTASE HCR"/>
    <property type="match status" value="1"/>
</dbReference>
<dbReference type="InterPro" id="IPR039261">
    <property type="entry name" value="FNR_nucleotide-bd"/>
</dbReference>
<dbReference type="GO" id="GO:0051537">
    <property type="term" value="F:2 iron, 2 sulfur cluster binding"/>
    <property type="evidence" value="ECO:0007669"/>
    <property type="project" value="UniProtKB-KW"/>
</dbReference>
<dbReference type="GO" id="GO:0016491">
    <property type="term" value="F:oxidoreductase activity"/>
    <property type="evidence" value="ECO:0007669"/>
    <property type="project" value="UniProtKB-KW"/>
</dbReference>
<dbReference type="InterPro" id="IPR036010">
    <property type="entry name" value="2Fe-2S_ferredoxin-like_sf"/>
</dbReference>
<dbReference type="PROSITE" id="PS51384">
    <property type="entry name" value="FAD_FR"/>
    <property type="match status" value="1"/>
</dbReference>
<keyword evidence="6" id="KW-0560">Oxidoreductase</keyword>
<keyword evidence="2" id="KW-0285">Flavoprotein</keyword>
<evidence type="ECO:0000256" key="8">
    <source>
        <dbReference type="ARBA" id="ARBA00023014"/>
    </source>
</evidence>
<evidence type="ECO:0000256" key="3">
    <source>
        <dbReference type="ARBA" id="ARBA00022714"/>
    </source>
</evidence>
<keyword evidence="4" id="KW-0479">Metal-binding</keyword>
<dbReference type="Pfam" id="PF00111">
    <property type="entry name" value="Fer2"/>
    <property type="match status" value="1"/>
</dbReference>
<keyword evidence="12" id="KW-1185">Reference proteome</keyword>
<dbReference type="InterPro" id="IPR001433">
    <property type="entry name" value="OxRdtase_FAD/NAD-bd"/>
</dbReference>
<dbReference type="PRINTS" id="PR00371">
    <property type="entry name" value="FPNCR"/>
</dbReference>
<dbReference type="GO" id="GO:0046872">
    <property type="term" value="F:metal ion binding"/>
    <property type="evidence" value="ECO:0007669"/>
    <property type="project" value="UniProtKB-KW"/>
</dbReference>
<dbReference type="KEGG" id="ruf:TH63_09715"/>
<evidence type="ECO:0000313" key="12">
    <source>
        <dbReference type="Proteomes" id="UP000036458"/>
    </source>
</evidence>
<dbReference type="OrthoDB" id="9789468at2"/>
<dbReference type="SUPFAM" id="SSF63380">
    <property type="entry name" value="Riboflavin synthase domain-like"/>
    <property type="match status" value="1"/>
</dbReference>
<keyword evidence="7" id="KW-0408">Iron</keyword>
<dbReference type="InterPro" id="IPR012675">
    <property type="entry name" value="Beta-grasp_dom_sf"/>
</dbReference>
<dbReference type="RefSeq" id="WP_048920777.1">
    <property type="nucleotide sequence ID" value="NZ_CP010777.1"/>
</dbReference>
<dbReference type="PATRIC" id="fig|1379910.4.peg.2110"/>
<reference evidence="11 12" key="1">
    <citation type="submission" date="2015-01" db="EMBL/GenBank/DDBJ databases">
        <title>Rufibacter sp./DG31D/ whole genome sequencing.</title>
        <authorList>
            <person name="Kim M.K."/>
            <person name="Srinivasan S."/>
            <person name="Lee J.-J."/>
        </authorList>
    </citation>
    <scope>NUCLEOTIDE SEQUENCE [LARGE SCALE GENOMIC DNA]</scope>
    <source>
        <strain evidence="11 12">DG31D</strain>
    </source>
</reference>
<keyword evidence="8" id="KW-0411">Iron-sulfur</keyword>
<dbReference type="PRINTS" id="PR00406">
    <property type="entry name" value="CYTB5RDTASE"/>
</dbReference>
<dbReference type="InterPro" id="IPR017938">
    <property type="entry name" value="Riboflavin_synthase-like_b-brl"/>
</dbReference>
<dbReference type="InterPro" id="IPR006058">
    <property type="entry name" value="2Fe2S_fd_BS"/>
</dbReference>
<gene>
    <name evidence="11" type="ORF">TH63_09715</name>
</gene>
<dbReference type="SUPFAM" id="SSF52343">
    <property type="entry name" value="Ferredoxin reductase-like, C-terminal NADP-linked domain"/>
    <property type="match status" value="1"/>
</dbReference>
<dbReference type="Pfam" id="PF00970">
    <property type="entry name" value="FAD_binding_6"/>
    <property type="match status" value="1"/>
</dbReference>
<dbReference type="InterPro" id="IPR001709">
    <property type="entry name" value="Flavoprot_Pyr_Nucl_cyt_Rdtase"/>
</dbReference>
<evidence type="ECO:0000256" key="5">
    <source>
        <dbReference type="ARBA" id="ARBA00022827"/>
    </source>
</evidence>
<evidence type="ECO:0000313" key="11">
    <source>
        <dbReference type="EMBL" id="AKQ45856.1"/>
    </source>
</evidence>
<dbReference type="CDD" id="cd06214">
    <property type="entry name" value="PA_degradation_oxidoreductase_like"/>
    <property type="match status" value="1"/>
</dbReference>
<evidence type="ECO:0000256" key="4">
    <source>
        <dbReference type="ARBA" id="ARBA00022723"/>
    </source>
</evidence>
<sequence length="353" mass="39426">MNFIGMSTSFQTLTITQIKEEVPGVKTFVFGGEEAESIVYQPGQYLTLVVLKGEQEVRRSYSITSSPVLQEPLSIGVKRIANGVLSRQLIDHAKVGDEVLTIGAGGFFTLPPEAEERFGQVFFWAAGSGITPIFSLLKTVLFGYPSMAAVLVYSNHSPQDTIFKQQLDALAERFPERLVIHYLFSTNPRLDQARLHKSLLEELVSQYAVVLLSEILCYICGPESYRRLCVYGLRELKVPLENIRQENFNSVKVTLKVEPPDTRRHQVTLLYKKQAYPLQVQFPDTILQAARKAKIFLPYSCETGKCGSCAAQCLQGKVWMSYNEVLSDREVARGLTLTCVGYPVGGDVVLQVL</sequence>
<dbReference type="Gene3D" id="2.40.30.10">
    <property type="entry name" value="Translation factors"/>
    <property type="match status" value="1"/>
</dbReference>
<evidence type="ECO:0000259" key="10">
    <source>
        <dbReference type="PROSITE" id="PS51384"/>
    </source>
</evidence>
<dbReference type="PROSITE" id="PS51085">
    <property type="entry name" value="2FE2S_FER_2"/>
    <property type="match status" value="1"/>
</dbReference>
<dbReference type="Pfam" id="PF00175">
    <property type="entry name" value="NAD_binding_1"/>
    <property type="match status" value="1"/>
</dbReference>
<dbReference type="InterPro" id="IPR050415">
    <property type="entry name" value="MRET"/>
</dbReference>
<keyword evidence="3" id="KW-0001">2Fe-2S</keyword>
<dbReference type="SUPFAM" id="SSF54292">
    <property type="entry name" value="2Fe-2S ferredoxin-like"/>
    <property type="match status" value="1"/>
</dbReference>
<feature type="domain" description="2Fe-2S ferredoxin-type" evidence="9">
    <location>
        <begin position="265"/>
        <end position="353"/>
    </location>
</feature>
<name>A0A0H4W5Z4_9BACT</name>
<proteinExistence type="predicted"/>
<dbReference type="AlphaFoldDB" id="A0A0H4W5Z4"/>
<keyword evidence="5" id="KW-0274">FAD</keyword>
<evidence type="ECO:0000256" key="7">
    <source>
        <dbReference type="ARBA" id="ARBA00023004"/>
    </source>
</evidence>
<accession>A0A0H4W5Z4</accession>
<dbReference type="InterPro" id="IPR008333">
    <property type="entry name" value="Cbr1-like_FAD-bd_dom"/>
</dbReference>
<feature type="domain" description="FAD-binding FR-type" evidence="10">
    <location>
        <begin position="8"/>
        <end position="111"/>
    </location>
</feature>
<organism evidence="11 12">
    <name type="scientific">Rufibacter radiotolerans</name>
    <dbReference type="NCBI Taxonomy" id="1379910"/>
    <lineage>
        <taxon>Bacteria</taxon>
        <taxon>Pseudomonadati</taxon>
        <taxon>Bacteroidota</taxon>
        <taxon>Cytophagia</taxon>
        <taxon>Cytophagales</taxon>
        <taxon>Hymenobacteraceae</taxon>
        <taxon>Rufibacter</taxon>
    </lineage>
</organism>
<dbReference type="Gene3D" id="3.40.50.80">
    <property type="entry name" value="Nucleotide-binding domain of ferredoxin-NADP reductase (FNR) module"/>
    <property type="match status" value="1"/>
</dbReference>
<dbReference type="PANTHER" id="PTHR47354:SF8">
    <property type="entry name" value="1,2-PHENYLACETYL-COA EPOXIDASE, SUBUNIT E"/>
    <property type="match status" value="1"/>
</dbReference>
<dbReference type="PROSITE" id="PS00197">
    <property type="entry name" value="2FE2S_FER_1"/>
    <property type="match status" value="1"/>
</dbReference>
<comment type="cofactor">
    <cofactor evidence="1">
        <name>FAD</name>
        <dbReference type="ChEBI" id="CHEBI:57692"/>
    </cofactor>
</comment>
<protein>
    <submittedName>
        <fullName evidence="11">Oxidoreductase</fullName>
    </submittedName>
</protein>
<dbReference type="Gene3D" id="3.10.20.30">
    <property type="match status" value="1"/>
</dbReference>
<evidence type="ECO:0000256" key="1">
    <source>
        <dbReference type="ARBA" id="ARBA00001974"/>
    </source>
</evidence>
<evidence type="ECO:0000259" key="9">
    <source>
        <dbReference type="PROSITE" id="PS51085"/>
    </source>
</evidence>
<evidence type="ECO:0000256" key="2">
    <source>
        <dbReference type="ARBA" id="ARBA00022630"/>
    </source>
</evidence>
<dbReference type="GO" id="GO:0050660">
    <property type="term" value="F:flavin adenine dinucleotide binding"/>
    <property type="evidence" value="ECO:0007669"/>
    <property type="project" value="TreeGrafter"/>
</dbReference>
<dbReference type="CDD" id="cd00207">
    <property type="entry name" value="fer2"/>
    <property type="match status" value="1"/>
</dbReference>